<dbReference type="EMBL" id="JASCZI010181900">
    <property type="protein sequence ID" value="MED6186336.1"/>
    <property type="molecule type" value="Genomic_DNA"/>
</dbReference>
<dbReference type="Proteomes" id="UP001341840">
    <property type="component" value="Unassembled WGS sequence"/>
</dbReference>
<gene>
    <name evidence="1" type="ORF">PIB30_065666</name>
</gene>
<reference evidence="1 2" key="1">
    <citation type="journal article" date="2023" name="Plants (Basel)">
        <title>Bridging the Gap: Combining Genomics and Transcriptomics Approaches to Understand Stylosanthes scabra, an Orphan Legume from the Brazilian Caatinga.</title>
        <authorList>
            <person name="Ferreira-Neto J.R.C."/>
            <person name="da Silva M.D."/>
            <person name="Binneck E."/>
            <person name="de Melo N.F."/>
            <person name="da Silva R.H."/>
            <person name="de Melo A.L.T.M."/>
            <person name="Pandolfi V."/>
            <person name="Bustamante F.O."/>
            <person name="Brasileiro-Vidal A.C."/>
            <person name="Benko-Iseppon A.M."/>
        </authorList>
    </citation>
    <scope>NUCLEOTIDE SEQUENCE [LARGE SCALE GENOMIC DNA]</scope>
    <source>
        <tissue evidence="1">Leaves</tissue>
    </source>
</reference>
<evidence type="ECO:0000313" key="2">
    <source>
        <dbReference type="Proteomes" id="UP001341840"/>
    </source>
</evidence>
<accession>A0ABU6WLQ5</accession>
<proteinExistence type="predicted"/>
<evidence type="ECO:0000313" key="1">
    <source>
        <dbReference type="EMBL" id="MED6186336.1"/>
    </source>
</evidence>
<comment type="caution">
    <text evidence="1">The sequence shown here is derived from an EMBL/GenBank/DDBJ whole genome shotgun (WGS) entry which is preliminary data.</text>
</comment>
<organism evidence="1 2">
    <name type="scientific">Stylosanthes scabra</name>
    <dbReference type="NCBI Taxonomy" id="79078"/>
    <lineage>
        <taxon>Eukaryota</taxon>
        <taxon>Viridiplantae</taxon>
        <taxon>Streptophyta</taxon>
        <taxon>Embryophyta</taxon>
        <taxon>Tracheophyta</taxon>
        <taxon>Spermatophyta</taxon>
        <taxon>Magnoliopsida</taxon>
        <taxon>eudicotyledons</taxon>
        <taxon>Gunneridae</taxon>
        <taxon>Pentapetalae</taxon>
        <taxon>rosids</taxon>
        <taxon>fabids</taxon>
        <taxon>Fabales</taxon>
        <taxon>Fabaceae</taxon>
        <taxon>Papilionoideae</taxon>
        <taxon>50 kb inversion clade</taxon>
        <taxon>dalbergioids sensu lato</taxon>
        <taxon>Dalbergieae</taxon>
        <taxon>Pterocarpus clade</taxon>
        <taxon>Stylosanthes</taxon>
    </lineage>
</organism>
<sequence length="119" mass="13925">MTDAGIWDVQAIQTHFQQEIEKLVNRLCKFQLKKGKNILYGFITNQMFIMLNQVMKLLTHYSMNPHRCFMNDTGKEESGNHFGKSFIHQKSTSSYGSSSTMMDWLLDRESKKDSLLWIP</sequence>
<keyword evidence="2" id="KW-1185">Reference proteome</keyword>
<name>A0ABU6WLQ5_9FABA</name>
<protein>
    <submittedName>
        <fullName evidence="1">Uncharacterized protein</fullName>
    </submittedName>
</protein>